<evidence type="ECO:0000256" key="7">
    <source>
        <dbReference type="ARBA" id="ARBA00023004"/>
    </source>
</evidence>
<evidence type="ECO:0000256" key="1">
    <source>
        <dbReference type="ARBA" id="ARBA00001974"/>
    </source>
</evidence>
<protein>
    <submittedName>
        <fullName evidence="11">Ferredoxin--NADP reductase</fullName>
    </submittedName>
</protein>
<evidence type="ECO:0000313" key="11">
    <source>
        <dbReference type="EMBL" id="QQX77584.1"/>
    </source>
</evidence>
<dbReference type="InterPro" id="IPR039261">
    <property type="entry name" value="FNR_nucleotide-bd"/>
</dbReference>
<dbReference type="InterPro" id="IPR050415">
    <property type="entry name" value="MRET"/>
</dbReference>
<keyword evidence="5" id="KW-0274">FAD</keyword>
<dbReference type="SUPFAM" id="SSF54292">
    <property type="entry name" value="2Fe-2S ferredoxin-like"/>
    <property type="match status" value="1"/>
</dbReference>
<dbReference type="Pfam" id="PF00970">
    <property type="entry name" value="FAD_binding_6"/>
    <property type="match status" value="1"/>
</dbReference>
<dbReference type="PANTHER" id="PTHR47354">
    <property type="entry name" value="NADH OXIDOREDUCTASE HCR"/>
    <property type="match status" value="1"/>
</dbReference>
<dbReference type="Pfam" id="PF00111">
    <property type="entry name" value="Fer2"/>
    <property type="match status" value="1"/>
</dbReference>
<sequence length="346" mass="38895">MSEFHALTVSEVKRETPNAVSITFSVPENLKKTFAFKAGQYITIKHEKDGKQLRRAYSLCSSPKSGILKVAVKKVDKGSFSIYANTKLQAGDTLQVMPPTGKFILEPNLKNYVAFAAGSGITPILSLIKCTLEEMPQSTFLLVFGNRNQEETMFYNEILELQRQFPNRFTAEFVFSRKEEENAKFGRIDRSIVNFFLKNKYKNTTYESFYLCGPEEMIDEVSATLKHNGINSKQIHHELFSTAEKGLLVEKHDGNTSIIVMLDDEEEIFEMPQTKSILEAALDEGLDPPYSCQGGICSTCIARLKEGKAEMRKNQILTESEIADGLILTCQAHPTSPKVVVDYDDV</sequence>
<keyword evidence="6" id="KW-0560">Oxidoreductase</keyword>
<dbReference type="InterPro" id="IPR036010">
    <property type="entry name" value="2Fe-2S_ferredoxin-like_sf"/>
</dbReference>
<dbReference type="CDD" id="cd06214">
    <property type="entry name" value="PA_degradation_oxidoreductase_like"/>
    <property type="match status" value="1"/>
</dbReference>
<dbReference type="InterPro" id="IPR001041">
    <property type="entry name" value="2Fe-2S_ferredoxin-type"/>
</dbReference>
<evidence type="ECO:0000256" key="3">
    <source>
        <dbReference type="ARBA" id="ARBA00022714"/>
    </source>
</evidence>
<evidence type="ECO:0000256" key="5">
    <source>
        <dbReference type="ARBA" id="ARBA00022827"/>
    </source>
</evidence>
<dbReference type="InterPro" id="IPR017938">
    <property type="entry name" value="Riboflavin_synthase-like_b-brl"/>
</dbReference>
<dbReference type="SUPFAM" id="SSF63380">
    <property type="entry name" value="Riboflavin synthase domain-like"/>
    <property type="match status" value="1"/>
</dbReference>
<dbReference type="InterPro" id="IPR012675">
    <property type="entry name" value="Beta-grasp_dom_sf"/>
</dbReference>
<proteinExistence type="predicted"/>
<evidence type="ECO:0000259" key="10">
    <source>
        <dbReference type="PROSITE" id="PS51384"/>
    </source>
</evidence>
<dbReference type="RefSeq" id="WP_202337476.1">
    <property type="nucleotide sequence ID" value="NZ_CP068439.1"/>
</dbReference>
<keyword evidence="7" id="KW-0408">Iron</keyword>
<dbReference type="PROSITE" id="PS00197">
    <property type="entry name" value="2FE2S_FER_1"/>
    <property type="match status" value="1"/>
</dbReference>
<evidence type="ECO:0000256" key="2">
    <source>
        <dbReference type="ARBA" id="ARBA00022630"/>
    </source>
</evidence>
<dbReference type="Gene3D" id="3.10.20.30">
    <property type="match status" value="1"/>
</dbReference>
<keyword evidence="8" id="KW-0411">Iron-sulfur</keyword>
<dbReference type="InterPro" id="IPR006058">
    <property type="entry name" value="2Fe2S_fd_BS"/>
</dbReference>
<dbReference type="Gene3D" id="3.40.50.80">
    <property type="entry name" value="Nucleotide-binding domain of ferredoxin-NADP reductase (FNR) module"/>
    <property type="match status" value="1"/>
</dbReference>
<dbReference type="InterPro" id="IPR008333">
    <property type="entry name" value="Cbr1-like_FAD-bd_dom"/>
</dbReference>
<dbReference type="InterPro" id="IPR001433">
    <property type="entry name" value="OxRdtase_FAD/NAD-bd"/>
</dbReference>
<organism evidence="11 12">
    <name type="scientific">Aequorivita iocasae</name>
    <dbReference type="NCBI Taxonomy" id="2803865"/>
    <lineage>
        <taxon>Bacteria</taxon>
        <taxon>Pseudomonadati</taxon>
        <taxon>Bacteroidota</taxon>
        <taxon>Flavobacteriia</taxon>
        <taxon>Flavobacteriales</taxon>
        <taxon>Flavobacteriaceae</taxon>
        <taxon>Aequorivita</taxon>
    </lineage>
</organism>
<dbReference type="PROSITE" id="PS51384">
    <property type="entry name" value="FAD_FR"/>
    <property type="match status" value="1"/>
</dbReference>
<keyword evidence="2" id="KW-0285">Flavoprotein</keyword>
<dbReference type="CDD" id="cd00207">
    <property type="entry name" value="fer2"/>
    <property type="match status" value="1"/>
</dbReference>
<name>A0ABX7DXT6_9FLAO</name>
<evidence type="ECO:0000256" key="8">
    <source>
        <dbReference type="ARBA" id="ARBA00023014"/>
    </source>
</evidence>
<dbReference type="Pfam" id="PF00175">
    <property type="entry name" value="NAD_binding_1"/>
    <property type="match status" value="1"/>
</dbReference>
<keyword evidence="3" id="KW-0001">2Fe-2S</keyword>
<evidence type="ECO:0000256" key="4">
    <source>
        <dbReference type="ARBA" id="ARBA00022723"/>
    </source>
</evidence>
<keyword evidence="4" id="KW-0479">Metal-binding</keyword>
<keyword evidence="12" id="KW-1185">Reference proteome</keyword>
<evidence type="ECO:0000313" key="12">
    <source>
        <dbReference type="Proteomes" id="UP000629420"/>
    </source>
</evidence>
<accession>A0ABX7DXT6</accession>
<feature type="domain" description="FAD-binding FR-type" evidence="10">
    <location>
        <begin position="2"/>
        <end position="106"/>
    </location>
</feature>
<dbReference type="Proteomes" id="UP000629420">
    <property type="component" value="Chromosome"/>
</dbReference>
<feature type="domain" description="2Fe-2S ferredoxin-type" evidence="9">
    <location>
        <begin position="256"/>
        <end position="346"/>
    </location>
</feature>
<dbReference type="PANTHER" id="PTHR47354:SF8">
    <property type="entry name" value="1,2-PHENYLACETYL-COA EPOXIDASE, SUBUNIT E"/>
    <property type="match status" value="1"/>
</dbReference>
<dbReference type="PRINTS" id="PR00410">
    <property type="entry name" value="PHEHYDRXLASE"/>
</dbReference>
<dbReference type="SUPFAM" id="SSF52343">
    <property type="entry name" value="Ferredoxin reductase-like, C-terminal NADP-linked domain"/>
    <property type="match status" value="1"/>
</dbReference>
<dbReference type="Gene3D" id="2.40.30.10">
    <property type="entry name" value="Translation factors"/>
    <property type="match status" value="1"/>
</dbReference>
<evidence type="ECO:0000259" key="9">
    <source>
        <dbReference type="PROSITE" id="PS51085"/>
    </source>
</evidence>
<dbReference type="InterPro" id="IPR017927">
    <property type="entry name" value="FAD-bd_FR_type"/>
</dbReference>
<comment type="cofactor">
    <cofactor evidence="1">
        <name>FAD</name>
        <dbReference type="ChEBI" id="CHEBI:57692"/>
    </cofactor>
</comment>
<dbReference type="EMBL" id="CP068439">
    <property type="protein sequence ID" value="QQX77584.1"/>
    <property type="molecule type" value="Genomic_DNA"/>
</dbReference>
<evidence type="ECO:0000256" key="6">
    <source>
        <dbReference type="ARBA" id="ARBA00023002"/>
    </source>
</evidence>
<gene>
    <name evidence="11" type="ORF">JK629_04770</name>
</gene>
<reference evidence="11 12" key="1">
    <citation type="submission" date="2021-01" db="EMBL/GenBank/DDBJ databases">
        <title>Aequorivita sp. strain KX20305, a bacterium isolated from the sediment collected at a cold seep field in South China Sea.</title>
        <authorList>
            <person name="Zhang H."/>
            <person name="Li C."/>
        </authorList>
    </citation>
    <scope>NUCLEOTIDE SEQUENCE [LARGE SCALE GENOMIC DNA]</scope>
    <source>
        <strain evidence="11 12">KX20305</strain>
    </source>
</reference>
<dbReference type="PROSITE" id="PS51085">
    <property type="entry name" value="2FE2S_FER_2"/>
    <property type="match status" value="1"/>
</dbReference>